<organism evidence="2 3">
    <name type="scientific">Seonamhaeicola maritimus</name>
    <dbReference type="NCBI Taxonomy" id="2591822"/>
    <lineage>
        <taxon>Bacteria</taxon>
        <taxon>Pseudomonadati</taxon>
        <taxon>Bacteroidota</taxon>
        <taxon>Flavobacteriia</taxon>
        <taxon>Flavobacteriales</taxon>
        <taxon>Flavobacteriaceae</taxon>
    </lineage>
</organism>
<dbReference type="CDD" id="cd06223">
    <property type="entry name" value="PRTases_typeI"/>
    <property type="match status" value="1"/>
</dbReference>
<dbReference type="EMBL" id="VRKQ01000018">
    <property type="protein sequence ID" value="TXG35331.1"/>
    <property type="molecule type" value="Genomic_DNA"/>
</dbReference>
<dbReference type="InterPro" id="IPR023214">
    <property type="entry name" value="HAD_sf"/>
</dbReference>
<protein>
    <submittedName>
        <fullName evidence="2">Phosphoribosyl transferase</fullName>
    </submittedName>
</protein>
<reference evidence="2 3" key="1">
    <citation type="submission" date="2019-08" db="EMBL/GenBank/DDBJ databases">
        <title>Seonamhaeicola sediminis sp. nov., isolated from marine sediment.</title>
        <authorList>
            <person name="Cao W.R."/>
        </authorList>
    </citation>
    <scope>NUCLEOTIDE SEQUENCE [LARGE SCALE GENOMIC DNA]</scope>
    <source>
        <strain evidence="2 3">1505</strain>
    </source>
</reference>
<accession>A0A5C7GEK7</accession>
<dbReference type="Pfam" id="PF00156">
    <property type="entry name" value="Pribosyltran"/>
    <property type="match status" value="1"/>
</dbReference>
<dbReference type="Gene3D" id="3.40.50.1000">
    <property type="entry name" value="HAD superfamily/HAD-like"/>
    <property type="match status" value="1"/>
</dbReference>
<proteinExistence type="predicted"/>
<name>A0A5C7GEK7_9FLAO</name>
<dbReference type="SUPFAM" id="SSF53271">
    <property type="entry name" value="PRTase-like"/>
    <property type="match status" value="1"/>
</dbReference>
<dbReference type="AlphaFoldDB" id="A0A5C7GEK7"/>
<gene>
    <name evidence="2" type="ORF">FUA22_16415</name>
</gene>
<feature type="domain" description="Phosphoribosyltransferase" evidence="1">
    <location>
        <begin position="12"/>
        <end position="122"/>
    </location>
</feature>
<dbReference type="InterPro" id="IPR029057">
    <property type="entry name" value="PRTase-like"/>
</dbReference>
<dbReference type="Gene3D" id="3.40.50.2020">
    <property type="match status" value="1"/>
</dbReference>
<dbReference type="InterPro" id="IPR000836">
    <property type="entry name" value="PRTase_dom"/>
</dbReference>
<dbReference type="OrthoDB" id="9804476at2"/>
<keyword evidence="3" id="KW-1185">Reference proteome</keyword>
<keyword evidence="2" id="KW-0808">Transferase</keyword>
<evidence type="ECO:0000313" key="2">
    <source>
        <dbReference type="EMBL" id="TXG35331.1"/>
    </source>
</evidence>
<evidence type="ECO:0000259" key="1">
    <source>
        <dbReference type="Pfam" id="PF00156"/>
    </source>
</evidence>
<sequence length="329" mass="37982">MNYRSIDDLNNVILKQLHLIPRDIDLIVGVPRSGMLPANLMALYLNLPYTDIHSFMNGVIYKSGARKQFFNESHYKNILVVDDSIASGSAIKECKKDLNHLESKFNIKYCAIYFTPENKNMADIAFEAIPTPRYFQWNIFNHTTLEKACFDIDGVLCVDPSKEQNDDGALYKSFLLNAAPLYIPGSKIGTIVTSRLEKYRTETETWLKNNGIHYDKLVMLDLPDMKARQKANNHAGHKAKEYQLSNYNLFVESDLCQAIEINRKTKKPVFCTENFKMIYDSESMIYNLKSGKYLPFLHRYGLRLRDTIRKFKVQNQKQTIKEASTSTNL</sequence>
<dbReference type="GO" id="GO:0016740">
    <property type="term" value="F:transferase activity"/>
    <property type="evidence" value="ECO:0007669"/>
    <property type="project" value="UniProtKB-KW"/>
</dbReference>
<dbReference type="RefSeq" id="WP_147769674.1">
    <property type="nucleotide sequence ID" value="NZ_VRKQ01000018.1"/>
</dbReference>
<comment type="caution">
    <text evidence="2">The sequence shown here is derived from an EMBL/GenBank/DDBJ whole genome shotgun (WGS) entry which is preliminary data.</text>
</comment>
<dbReference type="Proteomes" id="UP000321080">
    <property type="component" value="Unassembled WGS sequence"/>
</dbReference>
<evidence type="ECO:0000313" key="3">
    <source>
        <dbReference type="Proteomes" id="UP000321080"/>
    </source>
</evidence>